<comment type="caution">
    <text evidence="1">The sequence shown here is derived from an EMBL/GenBank/DDBJ whole genome shotgun (WGS) entry which is preliminary data.</text>
</comment>
<dbReference type="Proteomes" id="UP000224460">
    <property type="component" value="Unassembled WGS sequence"/>
</dbReference>
<evidence type="ECO:0000313" key="2">
    <source>
        <dbReference type="Proteomes" id="UP000224460"/>
    </source>
</evidence>
<evidence type="ECO:0000313" key="1">
    <source>
        <dbReference type="EMBL" id="PHV71930.1"/>
    </source>
</evidence>
<protein>
    <submittedName>
        <fullName evidence="1">Motility protein</fullName>
    </submittedName>
</protein>
<name>A0AC61DGD9_9FIRM</name>
<organism evidence="1 2">
    <name type="scientific">Sporanaerobium hydrogeniformans</name>
    <dbReference type="NCBI Taxonomy" id="3072179"/>
    <lineage>
        <taxon>Bacteria</taxon>
        <taxon>Bacillati</taxon>
        <taxon>Bacillota</taxon>
        <taxon>Clostridia</taxon>
        <taxon>Lachnospirales</taxon>
        <taxon>Lachnospiraceae</taxon>
        <taxon>Sporanaerobium</taxon>
    </lineage>
</organism>
<proteinExistence type="predicted"/>
<reference evidence="1" key="1">
    <citation type="submission" date="2017-10" db="EMBL/GenBank/DDBJ databases">
        <title>Genome sequence of cellulolytic Lachnospiraceae bacterium XHS1971 isolated from hotspring sediment.</title>
        <authorList>
            <person name="Vasudevan G."/>
            <person name="Joshi A.J."/>
            <person name="Hivarkar S."/>
            <person name="Lanjekar V.B."/>
            <person name="Dhakephalkar P.K."/>
            <person name="Dagar S."/>
        </authorList>
    </citation>
    <scope>NUCLEOTIDE SEQUENCE</scope>
    <source>
        <strain evidence="1">XHS1971</strain>
    </source>
</reference>
<sequence length="61" mass="6559">MNIAGTNVNMPSMNLNEGIGLSLLKKSLDGAEEKGAGLINMMKSMEASVQPYLGQNFDERV</sequence>
<dbReference type="EMBL" id="PEDL01000001">
    <property type="protein sequence ID" value="PHV71930.1"/>
    <property type="molecule type" value="Genomic_DNA"/>
</dbReference>
<gene>
    <name evidence="1" type="ORF">CS063_00180</name>
</gene>
<accession>A0AC61DGD9</accession>
<keyword evidence="2" id="KW-1185">Reference proteome</keyword>